<evidence type="ECO:0000313" key="11">
    <source>
        <dbReference type="Proteomes" id="UP000001635"/>
    </source>
</evidence>
<feature type="transmembrane region" description="Helical" evidence="7">
    <location>
        <begin position="376"/>
        <end position="395"/>
    </location>
</feature>
<keyword evidence="5 7" id="KW-1133">Transmembrane helix</keyword>
<organism evidence="10 11">
    <name type="scientific">Cyclobacterium marinum (strain ATCC 25205 / DSM 745 / LMG 13164 / NCIMB 1802)</name>
    <name type="common">Flectobacillus marinus</name>
    <dbReference type="NCBI Taxonomy" id="880070"/>
    <lineage>
        <taxon>Bacteria</taxon>
        <taxon>Pseudomonadati</taxon>
        <taxon>Bacteroidota</taxon>
        <taxon>Cytophagia</taxon>
        <taxon>Cytophagales</taxon>
        <taxon>Cyclobacteriaceae</taxon>
        <taxon>Cyclobacterium</taxon>
    </lineage>
</organism>
<dbReference type="RefSeq" id="WP_014020513.1">
    <property type="nucleotide sequence ID" value="NC_015914.1"/>
</dbReference>
<dbReference type="eggNOG" id="COG4591">
    <property type="taxonomic scope" value="Bacteria"/>
</dbReference>
<name>G0IUZ6_CYCMS</name>
<feature type="transmembrane region" description="Helical" evidence="7">
    <location>
        <begin position="281"/>
        <end position="302"/>
    </location>
</feature>
<evidence type="ECO:0008006" key="12">
    <source>
        <dbReference type="Google" id="ProtNLM"/>
    </source>
</evidence>
<dbReference type="InterPro" id="IPR025857">
    <property type="entry name" value="MacB_PCD"/>
</dbReference>
<dbReference type="InterPro" id="IPR003838">
    <property type="entry name" value="ABC3_permease_C"/>
</dbReference>
<keyword evidence="4 7" id="KW-0812">Transmembrane</keyword>
<evidence type="ECO:0000256" key="6">
    <source>
        <dbReference type="ARBA" id="ARBA00023136"/>
    </source>
</evidence>
<dbReference type="KEGG" id="cmr:Cycma_2479"/>
<dbReference type="EMBL" id="CP002955">
    <property type="protein sequence ID" value="AEL26220.1"/>
    <property type="molecule type" value="Genomic_DNA"/>
</dbReference>
<evidence type="ECO:0000256" key="5">
    <source>
        <dbReference type="ARBA" id="ARBA00022989"/>
    </source>
</evidence>
<protein>
    <recommendedName>
        <fullName evidence="12">ABC3 transporter permease protein domain-containing protein</fullName>
    </recommendedName>
</protein>
<feature type="domain" description="MacB-like periplasmic core" evidence="9">
    <location>
        <begin position="21"/>
        <end position="254"/>
    </location>
</feature>
<accession>G0IUZ6</accession>
<dbReference type="OrthoDB" id="9770036at2"/>
<sequence length="411" mass="44874">MNTNQKIAKVHLTTRFKQLMVAVLSVTFGISMYVFMNSFMAGVNNAQTQITFTSMPHIKIYNDLPSHVEPIIQTDDPNTLIMVNNARNIQYSEGIKNADALKNKLSDFTEITGITQQLNQNVFVRNGVSKTSATLSGIETQSENELFETAKYIVEGNLEALDKRSDGIILGTGLARAIGVNTGNNISLSTSEGITKTFKVIGLIETGSNAADKTRALVSIHTARQLFLKNKSYATELLINVEDYYKSKELADNIGKLTDYKVEAWQEGNSQLDAANVLRDIVAVAISLTILIVAGFGIYNIMNMTVNEKIKEIAILKAMGFGGKDVMEIFLTQSIVIGFLGGLTGLGLGNIIVRLVDNVPFKIATLTTLPVEYSTADYVMAFCFGIIITFIAGYLPARKASKVDPVDILRG</sequence>
<dbReference type="GO" id="GO:0098797">
    <property type="term" value="C:plasma membrane protein complex"/>
    <property type="evidence" value="ECO:0007669"/>
    <property type="project" value="TreeGrafter"/>
</dbReference>
<gene>
    <name evidence="10" type="ordered locus">Cycma_2479</name>
</gene>
<comment type="similarity">
    <text evidence="2">Belongs to the ABC-4 integral membrane protein family. LolC/E subfamily.</text>
</comment>
<evidence type="ECO:0000313" key="10">
    <source>
        <dbReference type="EMBL" id="AEL26220.1"/>
    </source>
</evidence>
<dbReference type="STRING" id="880070.Cycma_2479"/>
<evidence type="ECO:0000256" key="1">
    <source>
        <dbReference type="ARBA" id="ARBA00004651"/>
    </source>
</evidence>
<dbReference type="GO" id="GO:0044874">
    <property type="term" value="P:lipoprotein localization to outer membrane"/>
    <property type="evidence" value="ECO:0007669"/>
    <property type="project" value="TreeGrafter"/>
</dbReference>
<reference evidence="11" key="1">
    <citation type="submission" date="2011-07" db="EMBL/GenBank/DDBJ databases">
        <title>The complete genome of Cyclobacterium marinum DSM 745.</title>
        <authorList>
            <person name="Lucas S."/>
            <person name="Han J."/>
            <person name="Lapidus A."/>
            <person name="Bruce D."/>
            <person name="Goodwin L."/>
            <person name="Pitluck S."/>
            <person name="Peters L."/>
            <person name="Kyrpides N."/>
            <person name="Mavromatis K."/>
            <person name="Ivanova N."/>
            <person name="Ovchinnikova G."/>
            <person name="Chertkov O."/>
            <person name="Detter J.C."/>
            <person name="Tapia R."/>
            <person name="Han C."/>
            <person name="Land M."/>
            <person name="Hauser L."/>
            <person name="Markowitz V."/>
            <person name="Cheng J.-F."/>
            <person name="Hugenholtz P."/>
            <person name="Woyke T."/>
            <person name="Wu D."/>
            <person name="Tindall B."/>
            <person name="Schuetze A."/>
            <person name="Brambilla E."/>
            <person name="Klenk H.-P."/>
            <person name="Eisen J.A."/>
        </authorList>
    </citation>
    <scope>NUCLEOTIDE SEQUENCE [LARGE SCALE GENOMIC DNA]</scope>
    <source>
        <strain evidence="11">ATCC 25205 / DSM 745 / LMG 13164 / NCIMB 1802</strain>
    </source>
</reference>
<dbReference type="PANTHER" id="PTHR30489">
    <property type="entry name" value="LIPOPROTEIN-RELEASING SYSTEM TRANSMEMBRANE PROTEIN LOLE"/>
    <property type="match status" value="1"/>
</dbReference>
<dbReference type="Pfam" id="PF02687">
    <property type="entry name" value="FtsX"/>
    <property type="match status" value="1"/>
</dbReference>
<feature type="transmembrane region" description="Helical" evidence="7">
    <location>
        <begin position="329"/>
        <end position="356"/>
    </location>
</feature>
<dbReference type="HOGENOM" id="CLU_000604_8_1_10"/>
<keyword evidence="11" id="KW-1185">Reference proteome</keyword>
<comment type="subcellular location">
    <subcellularLocation>
        <location evidence="1">Cell membrane</location>
        <topology evidence="1">Multi-pass membrane protein</topology>
    </subcellularLocation>
</comment>
<keyword evidence="6 7" id="KW-0472">Membrane</keyword>
<evidence type="ECO:0000259" key="8">
    <source>
        <dbReference type="Pfam" id="PF02687"/>
    </source>
</evidence>
<keyword evidence="3" id="KW-1003">Cell membrane</keyword>
<evidence type="ECO:0000259" key="9">
    <source>
        <dbReference type="Pfam" id="PF12704"/>
    </source>
</evidence>
<dbReference type="Proteomes" id="UP000001635">
    <property type="component" value="Chromosome"/>
</dbReference>
<evidence type="ECO:0000256" key="3">
    <source>
        <dbReference type="ARBA" id="ARBA00022475"/>
    </source>
</evidence>
<dbReference type="Pfam" id="PF12704">
    <property type="entry name" value="MacB_PCD"/>
    <property type="match status" value="1"/>
</dbReference>
<dbReference type="AlphaFoldDB" id="G0IUZ6"/>
<evidence type="ECO:0000256" key="2">
    <source>
        <dbReference type="ARBA" id="ARBA00005236"/>
    </source>
</evidence>
<feature type="domain" description="ABC3 transporter permease C-terminal" evidence="8">
    <location>
        <begin position="285"/>
        <end position="405"/>
    </location>
</feature>
<evidence type="ECO:0000256" key="7">
    <source>
        <dbReference type="SAM" id="Phobius"/>
    </source>
</evidence>
<proteinExistence type="inferred from homology"/>
<evidence type="ECO:0000256" key="4">
    <source>
        <dbReference type="ARBA" id="ARBA00022692"/>
    </source>
</evidence>
<feature type="transmembrane region" description="Helical" evidence="7">
    <location>
        <begin position="21"/>
        <end position="43"/>
    </location>
</feature>
<dbReference type="PANTHER" id="PTHR30489:SF0">
    <property type="entry name" value="LIPOPROTEIN-RELEASING SYSTEM TRANSMEMBRANE PROTEIN LOLE"/>
    <property type="match status" value="1"/>
</dbReference>
<dbReference type="InterPro" id="IPR051447">
    <property type="entry name" value="Lipoprotein-release_system"/>
</dbReference>